<gene>
    <name evidence="1" type="ORF">MRB53_010688</name>
</gene>
<reference evidence="1 2" key="1">
    <citation type="journal article" date="2022" name="Hortic Res">
        <title>A haplotype resolved chromosomal level avocado genome allows analysis of novel avocado genes.</title>
        <authorList>
            <person name="Nath O."/>
            <person name="Fletcher S.J."/>
            <person name="Hayward A."/>
            <person name="Shaw L.M."/>
            <person name="Masouleh A.K."/>
            <person name="Furtado A."/>
            <person name="Henry R.J."/>
            <person name="Mitter N."/>
        </authorList>
    </citation>
    <scope>NUCLEOTIDE SEQUENCE [LARGE SCALE GENOMIC DNA]</scope>
    <source>
        <strain evidence="2">cv. Hass</strain>
    </source>
</reference>
<keyword evidence="2" id="KW-1185">Reference proteome</keyword>
<proteinExistence type="predicted"/>
<accession>A0ACC2LSS3</accession>
<evidence type="ECO:0000313" key="1">
    <source>
        <dbReference type="EMBL" id="KAJ8636421.1"/>
    </source>
</evidence>
<evidence type="ECO:0000313" key="2">
    <source>
        <dbReference type="Proteomes" id="UP001234297"/>
    </source>
</evidence>
<sequence length="199" mass="21290">MHFVMEDASDTLHCRTRREKMINIFTMTTAGYTPRVDSGEDFVKGPDGTPTGLGPDHGGTEMLVECLDCAGPCLSILPAGDIPSSQGTREYHLHRPIRPPFLKGGPIPTRLVVLVCGDEVTHTNQAPSKNTKPSWQVGKLGPGLSGNVPHGQASFLDGMDDCLPSNRMKPSLGLVSRPEKGRSRAVDLFDDSTGNGIVA</sequence>
<organism evidence="1 2">
    <name type="scientific">Persea americana</name>
    <name type="common">Avocado</name>
    <dbReference type="NCBI Taxonomy" id="3435"/>
    <lineage>
        <taxon>Eukaryota</taxon>
        <taxon>Viridiplantae</taxon>
        <taxon>Streptophyta</taxon>
        <taxon>Embryophyta</taxon>
        <taxon>Tracheophyta</taxon>
        <taxon>Spermatophyta</taxon>
        <taxon>Magnoliopsida</taxon>
        <taxon>Magnoliidae</taxon>
        <taxon>Laurales</taxon>
        <taxon>Lauraceae</taxon>
        <taxon>Persea</taxon>
    </lineage>
</organism>
<dbReference type="EMBL" id="CM056811">
    <property type="protein sequence ID" value="KAJ8636421.1"/>
    <property type="molecule type" value="Genomic_DNA"/>
</dbReference>
<protein>
    <submittedName>
        <fullName evidence="1">Uncharacterized protein</fullName>
    </submittedName>
</protein>
<dbReference type="Proteomes" id="UP001234297">
    <property type="component" value="Chromosome 3"/>
</dbReference>
<comment type="caution">
    <text evidence="1">The sequence shown here is derived from an EMBL/GenBank/DDBJ whole genome shotgun (WGS) entry which is preliminary data.</text>
</comment>
<name>A0ACC2LSS3_PERAE</name>